<dbReference type="Pfam" id="PF07393">
    <property type="entry name" value="Sec10_HB"/>
    <property type="match status" value="2"/>
</dbReference>
<accession>A0A5K1UG83</accession>
<dbReference type="GO" id="GO:0006893">
    <property type="term" value="P:Golgi to plasma membrane transport"/>
    <property type="evidence" value="ECO:0007669"/>
    <property type="project" value="TreeGrafter"/>
</dbReference>
<dbReference type="EMBL" id="BDEQ01000001">
    <property type="protein sequence ID" value="GAT97080.1"/>
    <property type="molecule type" value="Genomic_DNA"/>
</dbReference>
<dbReference type="SMR" id="A0A5K1UG83"/>
<dbReference type="PANTHER" id="PTHR12100">
    <property type="entry name" value="SEC10"/>
    <property type="match status" value="1"/>
</dbReference>
<dbReference type="PANTHER" id="PTHR12100:SF0">
    <property type="entry name" value="EXOCYST COMPLEX COMPONENT 5"/>
    <property type="match status" value="1"/>
</dbReference>
<evidence type="ECO:0000259" key="6">
    <source>
        <dbReference type="Pfam" id="PF20667"/>
    </source>
</evidence>
<feature type="domain" description="Exocyst complex component Sec10 N-terminal" evidence="6">
    <location>
        <begin position="79"/>
        <end position="161"/>
    </location>
</feature>
<evidence type="ECO:0000313" key="7">
    <source>
        <dbReference type="EMBL" id="GAT97080.1"/>
    </source>
</evidence>
<feature type="domain" description="Exocyst complex component Sec10-like alpha-helical bundle" evidence="5">
    <location>
        <begin position="180"/>
        <end position="420"/>
    </location>
</feature>
<dbReference type="VEuPathDB" id="AmoebaDB:EHI7A_012210"/>
<reference evidence="7 8" key="1">
    <citation type="submission" date="2016-05" db="EMBL/GenBank/DDBJ databases">
        <title>First whole genome sequencing of Entamoeba histolytica HM1:IMSS-clone-6.</title>
        <authorList>
            <person name="Mukherjee Avik.K."/>
            <person name="Izumyama S."/>
            <person name="Nakada-Tsukui K."/>
            <person name="Nozaki T."/>
        </authorList>
    </citation>
    <scope>NUCLEOTIDE SEQUENCE [LARGE SCALE GENOMIC DNA]</scope>
    <source>
        <strain evidence="7 8">HM1:IMSS clone 6</strain>
    </source>
</reference>
<evidence type="ECO:0000256" key="3">
    <source>
        <dbReference type="ARBA" id="ARBA00022483"/>
    </source>
</evidence>
<dbReference type="Proteomes" id="UP000078387">
    <property type="component" value="Unassembled WGS sequence"/>
</dbReference>
<dbReference type="OMA" id="PLCKHHY"/>
<dbReference type="VEuPathDB" id="AmoebaDB:KM1_028420"/>
<dbReference type="AlphaFoldDB" id="A0A5K1UG83"/>
<dbReference type="InterPro" id="IPR048625">
    <property type="entry name" value="Sec10_N"/>
</dbReference>
<organism evidence="7 8">
    <name type="scientific">Entamoeba histolytica</name>
    <dbReference type="NCBI Taxonomy" id="5759"/>
    <lineage>
        <taxon>Eukaryota</taxon>
        <taxon>Amoebozoa</taxon>
        <taxon>Evosea</taxon>
        <taxon>Archamoebae</taxon>
        <taxon>Mastigamoebida</taxon>
        <taxon>Entamoebidae</taxon>
        <taxon>Entamoeba</taxon>
    </lineage>
</organism>
<keyword evidence="4" id="KW-0175">Coiled coil</keyword>
<keyword evidence="2" id="KW-0813">Transport</keyword>
<gene>
    <name evidence="7" type="ORF">CL6EHI_099810</name>
</gene>
<sequence length="744" mass="86736">MSKDNKEPVNLKSIEQRLQDTNVFLQSTFEPEIYIDSLLSEQCDYSIEKGIEAFDIDPILQCLNVIKSRIDNQFIAYKRSVEQLQEQCVHEEETHISTVTNARTKFNKALEEFKQTENGVSELSTDIMQAGERLQDLTVEANRGRQASMIIDMFTKFNKDNNFDPRKYTEEYPDIDFVTRIKKLKTLCKELQNPQTTLGIANTEKFYSYIENEYMKKFSTAMTEKNINEMKDYAELLYYLNGGDKCVKEYLKSNAFLYDEIDIRQDEQLAETDQEIDNKVCKINNQCLQAFLKKILNQIQKEKREIEKVFVQKDIVVAKYVQKIFKLRIANFYSVYVYKGYDEDPDFFWKYLFKCYDAYDQITNSFVKSLTSFGINGAFLSDLVERVFEEDKTSNYSETEINYIASVFKQNQDSYNANKKSIKIDNVSKLNMDGFSKIIEPTTIKNVCDQLSFALIRAQSLTLPDSFDYVISKLFTSLTQWLDYVLLDCCERMVYLTQKQPNHPDKSIPFLSSYLTLLDNICKSISLIQVMFEKNLTPCFKYSVQKLNEYNKQFKNKIQSIQSTLSTSVENLCNWLLNCIEKLMNYKNEFKFKDEKDETWVLNPRATSIGIDICKYLNNTIKIVNSKLTGLNKKNFLIRIAHGFHDLFIRTIKKLKITPISGGFIFMYDVSAICDTVRALKFPAVVRPMFENLSLLFKIFCTPKDQVILIANAILGDGGFKYVDPNDLFKCRTDFSKDMKIDLI</sequence>
<dbReference type="InterPro" id="IPR048627">
    <property type="entry name" value="Sec10_HB"/>
</dbReference>
<dbReference type="VEuPathDB" id="AmoebaDB:EHI8A_012070"/>
<dbReference type="InterPro" id="IPR009976">
    <property type="entry name" value="Sec10-like"/>
</dbReference>
<dbReference type="VEuPathDB" id="AmoebaDB:EHI_099810"/>
<dbReference type="GO" id="GO:0000145">
    <property type="term" value="C:exocyst"/>
    <property type="evidence" value="ECO:0007669"/>
    <property type="project" value="TreeGrafter"/>
</dbReference>
<dbReference type="GO" id="GO:0006887">
    <property type="term" value="P:exocytosis"/>
    <property type="evidence" value="ECO:0007669"/>
    <property type="project" value="UniProtKB-KW"/>
</dbReference>
<keyword evidence="3" id="KW-0268">Exocytosis</keyword>
<evidence type="ECO:0000259" key="5">
    <source>
        <dbReference type="Pfam" id="PF07393"/>
    </source>
</evidence>
<evidence type="ECO:0000256" key="1">
    <source>
        <dbReference type="ARBA" id="ARBA00006572"/>
    </source>
</evidence>
<dbReference type="VEuPathDB" id="AmoebaDB:EHI5A_026820"/>
<comment type="similarity">
    <text evidence="1">Belongs to the SEC10 family.</text>
</comment>
<evidence type="ECO:0000256" key="4">
    <source>
        <dbReference type="ARBA" id="ARBA00023054"/>
    </source>
</evidence>
<feature type="domain" description="Exocyst complex component Sec10-like alpha-helical bundle" evidence="5">
    <location>
        <begin position="423"/>
        <end position="708"/>
    </location>
</feature>
<comment type="caution">
    <text evidence="7">The sequence shown here is derived from an EMBL/GenBank/DDBJ whole genome shotgun (WGS) entry which is preliminary data.</text>
</comment>
<name>A0A5K1UG83_ENTHI</name>
<proteinExistence type="inferred from homology"/>
<evidence type="ECO:0000256" key="2">
    <source>
        <dbReference type="ARBA" id="ARBA00022448"/>
    </source>
</evidence>
<evidence type="ECO:0000313" key="8">
    <source>
        <dbReference type="Proteomes" id="UP000078387"/>
    </source>
</evidence>
<dbReference type="Pfam" id="PF20667">
    <property type="entry name" value="Sec10_N"/>
    <property type="match status" value="1"/>
</dbReference>
<protein>
    <submittedName>
        <fullName evidence="7">Exocyst complex component sec10 putative</fullName>
    </submittedName>
</protein>